<keyword evidence="1" id="KW-0547">Nucleotide-binding</keyword>
<proteinExistence type="predicted"/>
<keyword evidence="2" id="KW-1185">Reference proteome</keyword>
<reference evidence="1 2" key="1">
    <citation type="journal article" date="2014" name="BMC Vet. Res.">
        <title>First report of Corynebacterium pseudotuberculosis from caseous lymphadenitis lesions in Black Alentejano pig (Sus scrofa domesticus).</title>
        <authorList>
            <person name="Oliveira M."/>
            <person name="Barroco C."/>
            <person name="Mottola C."/>
            <person name="Santos R."/>
            <person name="Lemsaddek A."/>
            <person name="Tavares L."/>
            <person name="Semedo-Lemsaddek T."/>
        </authorList>
    </citation>
    <scope>NUCLEOTIDE SEQUENCE [LARGE SCALE GENOMIC DNA]</scope>
    <source>
        <strain evidence="1 2">PO100/5</strain>
    </source>
</reference>
<evidence type="ECO:0000313" key="2">
    <source>
        <dbReference type="Proteomes" id="UP000195652"/>
    </source>
</evidence>
<sequence length="863" mass="92489">MTSLSRRLAGRELTTHKIRSGVAISLFALPIVVICAFTNALLGFSAYSYEKDRLPSTYVNINNTVCSGEEEKDATWCVRDREVLDKPDVERFKNLASGIADTFSPVWQLDTSVASSYGADIRLALRTAPQEKGEPHVPARGEIALSDSALSLLGKGVGEKVRFVPWAGAQPLTLTIAEGTDDRSSNVVGIVNKEDINVAQFGSDAELVSARLPQEVSLAWVSSQVLDEDTGQEDNGVSVRSVDQYEVPSRYASFLFSYVNVTASTEKFFMFVSMGALAVILIASIVGTVFAVAARRSIRSTGLLAAIGADPQQLRQIMLWQGAIVGFLGSLVGTVAGLVLGAVLPWIFTEAHVFGFAWDISLLSVAVAVIAGLCAALMPAIRSASMEPVQALAEGASTRIVRLRPLYLVGPALGALGLISIMLSDPEKPVGAWSVIVVIGAIASAPATILFLARFGRRTPLSMRLGLRDALRNMPRTGPAVGAITGTMMICAVVFLSITGGPVNLTPQSHVNAIRITANKAVASDASPYAAIIKEKQTKHSAPLRVDEYSPYYSSQRGGPVEINVNPPTKYVSGAGSRPSVLDSFSTFNNWDNGIAVHVVTPSVIGMLADNELKSLNKKDLNRLEETIAHGGAVAFNPSLVKSGKISVDITKKMTDEEDSRHELLAMAVLGAHTNAIVISPETARSLGSAAVFQASHLVGGSKLSWWETLNPDYSGEGFASVTVSKQSASQDRFGVTIAMFLSWVLCFGLILLLVALASFETRREVITMFSLGGEKRLIRRFSAMQGLFVALVGAVGAIAWLLALEFAESIRLHGDYIPFRVFDIPWIVVGVHAVGVVFVGWLTGYLYGVKRGRDYDSLVPRR</sequence>
<organism evidence="1 2">
    <name type="scientific">Corynebacterium silvaticum</name>
    <dbReference type="NCBI Taxonomy" id="2320431"/>
    <lineage>
        <taxon>Bacteria</taxon>
        <taxon>Bacillati</taxon>
        <taxon>Actinomycetota</taxon>
        <taxon>Actinomycetes</taxon>
        <taxon>Mycobacteriales</taxon>
        <taxon>Corynebacteriaceae</taxon>
        <taxon>Corynebacterium</taxon>
    </lineage>
</organism>
<name>A0ACD4PYK3_9CORY</name>
<dbReference type="Proteomes" id="UP000195652">
    <property type="component" value="Chromosome"/>
</dbReference>
<evidence type="ECO:0000313" key="1">
    <source>
        <dbReference type="EMBL" id="WCV10774.1"/>
    </source>
</evidence>
<keyword evidence="1" id="KW-0067">ATP-binding</keyword>
<reference evidence="1 2" key="4">
    <citation type="journal article" date="2020" name="PLoS ONE">
        <title>Taxonomic classification of strain PO100/5 shows a broader geographic distribution and genetic markers of the recently described Corynebacterium silvaticum.</title>
        <authorList>
            <person name="Viana M.V.C."/>
            <person name="Profeta R."/>
            <person name="da Silva A.L."/>
            <person name="Hurtado R."/>
            <person name="Cerqueira J.C."/>
            <person name="Ribeiro B.F.S."/>
            <person name="Almeida M.O."/>
            <person name="Morais-Rodrigues F."/>
            <person name="Soares S.C."/>
            <person name="Oliveira M."/>
            <person name="Tavares L."/>
            <person name="Figueiredo H."/>
            <person name="Wattam A.R."/>
            <person name="Barh D."/>
            <person name="Ghosh P."/>
            <person name="Silva A."/>
            <person name="Azevedo V."/>
        </authorList>
    </citation>
    <scope>NUCLEOTIDE SEQUENCE [LARGE SCALE GENOMIC DNA]</scope>
    <source>
        <strain evidence="1 2">PO100/5</strain>
    </source>
</reference>
<gene>
    <name evidence="1" type="ORF">CBE74_04705</name>
</gene>
<reference evidence="1 2" key="3">
    <citation type="journal article" date="2020" name="Int. J. Syst. Evol. Microbiol.">
        <title>Corynebacterium silvaticum sp. nov., a unique group of NTTB corynebacteria in wild boar and roe deer.</title>
        <authorList>
            <person name="Dangel A."/>
            <person name="Berger A."/>
            <person name="Rau J."/>
            <person name="Eisenberg T."/>
            <person name="Kampfer P."/>
            <person name="Margos G."/>
            <person name="Contzen M."/>
            <person name="Busse H.J."/>
            <person name="Konrad R."/>
            <person name="Peters M."/>
            <person name="Sting R."/>
            <person name="Sing A."/>
        </authorList>
    </citation>
    <scope>NUCLEOTIDE SEQUENCE [LARGE SCALE GENOMIC DNA]</scope>
    <source>
        <strain evidence="1 2">PO100/5</strain>
    </source>
</reference>
<accession>A0ACD4PYK3</accession>
<reference evidence="1 2" key="2">
    <citation type="journal article" date="2020" name="Antonie Van Leeuwenhoek">
        <title>Phylogenomic characterisation of a novel corynebacterial species pathogenic to animals.</title>
        <authorList>
            <person name="Moller J."/>
            <person name="Musella L."/>
            <person name="Melnikov V."/>
            <person name="Geissdorfer W."/>
            <person name="Burkovski A."/>
            <person name="Sangal V."/>
        </authorList>
    </citation>
    <scope>NUCLEOTIDE SEQUENCE [LARGE SCALE GENOMIC DNA]</scope>
    <source>
        <strain evidence="1 2">PO100/5</strain>
    </source>
</reference>
<dbReference type="EMBL" id="CP021417">
    <property type="protein sequence ID" value="WCV10774.1"/>
    <property type="molecule type" value="Genomic_DNA"/>
</dbReference>
<protein>
    <submittedName>
        <fullName evidence="1">Macrolide ABC transporter ATP-binding protein</fullName>
    </submittedName>
</protein>